<feature type="compositionally biased region" description="Polar residues" evidence="2">
    <location>
        <begin position="493"/>
        <end position="508"/>
    </location>
</feature>
<dbReference type="Pfam" id="PF05764">
    <property type="entry name" value="YL1"/>
    <property type="match status" value="1"/>
</dbReference>
<feature type="compositionally biased region" description="Basic and acidic residues" evidence="2">
    <location>
        <begin position="104"/>
        <end position="114"/>
    </location>
</feature>
<dbReference type="STRING" id="1073090.A0A1L9SL84"/>
<reference evidence="5" key="1">
    <citation type="journal article" date="2017" name="Genome Biol.">
        <title>Comparative genomics reveals high biological diversity and specific adaptations in the industrially and medically important fungal genus Aspergillus.</title>
        <authorList>
            <person name="de Vries R.P."/>
            <person name="Riley R."/>
            <person name="Wiebenga A."/>
            <person name="Aguilar-Osorio G."/>
            <person name="Amillis S."/>
            <person name="Uchima C.A."/>
            <person name="Anderluh G."/>
            <person name="Asadollahi M."/>
            <person name="Askin M."/>
            <person name="Barry K."/>
            <person name="Battaglia E."/>
            <person name="Bayram O."/>
            <person name="Benocci T."/>
            <person name="Braus-Stromeyer S.A."/>
            <person name="Caldana C."/>
            <person name="Canovas D."/>
            <person name="Cerqueira G.C."/>
            <person name="Chen F."/>
            <person name="Chen W."/>
            <person name="Choi C."/>
            <person name="Clum A."/>
            <person name="Dos Santos R.A."/>
            <person name="Damasio A.R."/>
            <person name="Diallinas G."/>
            <person name="Emri T."/>
            <person name="Fekete E."/>
            <person name="Flipphi M."/>
            <person name="Freyberg S."/>
            <person name="Gallo A."/>
            <person name="Gournas C."/>
            <person name="Habgood R."/>
            <person name="Hainaut M."/>
            <person name="Harispe M.L."/>
            <person name="Henrissat B."/>
            <person name="Hilden K.S."/>
            <person name="Hope R."/>
            <person name="Hossain A."/>
            <person name="Karabika E."/>
            <person name="Karaffa L."/>
            <person name="Karanyi Z."/>
            <person name="Krasevec N."/>
            <person name="Kuo A."/>
            <person name="Kusch H."/>
            <person name="LaButti K."/>
            <person name="Lagendijk E.L."/>
            <person name="Lapidus A."/>
            <person name="Levasseur A."/>
            <person name="Lindquist E."/>
            <person name="Lipzen A."/>
            <person name="Logrieco A.F."/>
            <person name="MacCabe A."/>
            <person name="Maekelae M.R."/>
            <person name="Malavazi I."/>
            <person name="Melin P."/>
            <person name="Meyer V."/>
            <person name="Mielnichuk N."/>
            <person name="Miskei M."/>
            <person name="Molnar A.P."/>
            <person name="Mule G."/>
            <person name="Ngan C.Y."/>
            <person name="Orejas M."/>
            <person name="Orosz E."/>
            <person name="Ouedraogo J.P."/>
            <person name="Overkamp K.M."/>
            <person name="Park H.-S."/>
            <person name="Perrone G."/>
            <person name="Piumi F."/>
            <person name="Punt P.J."/>
            <person name="Ram A.F."/>
            <person name="Ramon A."/>
            <person name="Rauscher S."/>
            <person name="Record E."/>
            <person name="Riano-Pachon D.M."/>
            <person name="Robert V."/>
            <person name="Roehrig J."/>
            <person name="Ruller R."/>
            <person name="Salamov A."/>
            <person name="Salih N.S."/>
            <person name="Samson R.A."/>
            <person name="Sandor E."/>
            <person name="Sanguinetti M."/>
            <person name="Schuetze T."/>
            <person name="Sepcic K."/>
            <person name="Shelest E."/>
            <person name="Sherlock G."/>
            <person name="Sophianopoulou V."/>
            <person name="Squina F.M."/>
            <person name="Sun H."/>
            <person name="Susca A."/>
            <person name="Todd R.B."/>
            <person name="Tsang A."/>
            <person name="Unkles S.E."/>
            <person name="van de Wiele N."/>
            <person name="van Rossen-Uffink D."/>
            <person name="Oliveira J.V."/>
            <person name="Vesth T.C."/>
            <person name="Visser J."/>
            <person name="Yu J.-H."/>
            <person name="Zhou M."/>
            <person name="Andersen M.R."/>
            <person name="Archer D.B."/>
            <person name="Baker S.E."/>
            <person name="Benoit I."/>
            <person name="Brakhage A.A."/>
            <person name="Braus G.H."/>
            <person name="Fischer R."/>
            <person name="Frisvad J.C."/>
            <person name="Goldman G.H."/>
            <person name="Houbraken J."/>
            <person name="Oakley B."/>
            <person name="Pocsi I."/>
            <person name="Scazzocchio C."/>
            <person name="Seiboth B."/>
            <person name="vanKuyk P.A."/>
            <person name="Wortman J."/>
            <person name="Dyer P.S."/>
            <person name="Grigoriev I.V."/>
        </authorList>
    </citation>
    <scope>NUCLEOTIDE SEQUENCE [LARGE SCALE GENOMIC DNA]</scope>
    <source>
        <strain evidence="5">CBS 506.65</strain>
    </source>
</reference>
<dbReference type="OrthoDB" id="3942062at2759"/>
<dbReference type="EMBL" id="KV878340">
    <property type="protein sequence ID" value="OJJ47955.1"/>
    <property type="molecule type" value="Genomic_DNA"/>
</dbReference>
<name>A0A1L9SL84_9EURO</name>
<dbReference type="InterPro" id="IPR013272">
    <property type="entry name" value="Vps72/YL1_C"/>
</dbReference>
<dbReference type="GeneID" id="34609257"/>
<dbReference type="InterPro" id="IPR046757">
    <property type="entry name" value="YL1_N"/>
</dbReference>
<feature type="region of interest" description="Disordered" evidence="2">
    <location>
        <begin position="59"/>
        <end position="192"/>
    </location>
</feature>
<proteinExistence type="inferred from homology"/>
<protein>
    <recommendedName>
        <fullName evidence="3">Vps72/YL1 C-terminal domain-containing protein</fullName>
    </recommendedName>
</protein>
<evidence type="ECO:0000256" key="2">
    <source>
        <dbReference type="SAM" id="MobiDB-lite"/>
    </source>
</evidence>
<feature type="compositionally biased region" description="Basic and acidic residues" evidence="2">
    <location>
        <begin position="286"/>
        <end position="313"/>
    </location>
</feature>
<feature type="compositionally biased region" description="Polar residues" evidence="2">
    <location>
        <begin position="8"/>
        <end position="19"/>
    </location>
</feature>
<feature type="region of interest" description="Disordered" evidence="2">
    <location>
        <begin position="281"/>
        <end position="573"/>
    </location>
</feature>
<evidence type="ECO:0000313" key="4">
    <source>
        <dbReference type="EMBL" id="OJJ47955.1"/>
    </source>
</evidence>
<dbReference type="PANTHER" id="PTHR13275">
    <property type="entry name" value="YL-1 PROTEIN TRANSCRIPTION FACTOR-LIKE 1"/>
    <property type="match status" value="1"/>
</dbReference>
<keyword evidence="5" id="KW-1185">Reference proteome</keyword>
<comment type="similarity">
    <text evidence="1">Belongs to the VPS72/YL1 family.</text>
</comment>
<feature type="compositionally biased region" description="Basic and acidic residues" evidence="2">
    <location>
        <begin position="182"/>
        <end position="192"/>
    </location>
</feature>
<feature type="compositionally biased region" description="Basic and acidic residues" evidence="2">
    <location>
        <begin position="520"/>
        <end position="536"/>
    </location>
</feature>
<feature type="compositionally biased region" description="Polar residues" evidence="2">
    <location>
        <begin position="169"/>
        <end position="181"/>
    </location>
</feature>
<feature type="region of interest" description="Disordered" evidence="2">
    <location>
        <begin position="1"/>
        <end position="40"/>
    </location>
</feature>
<accession>A0A1L9SL84</accession>
<dbReference type="Proteomes" id="UP000184188">
    <property type="component" value="Unassembled WGS sequence"/>
</dbReference>
<dbReference type="PANTHER" id="PTHR13275:SF4">
    <property type="entry name" value="VACUOLAR PROTEIN SORTING-ASSOCIATED PROTEIN 72 HOMOLOG"/>
    <property type="match status" value="1"/>
</dbReference>
<evidence type="ECO:0000313" key="5">
    <source>
        <dbReference type="Proteomes" id="UP000184188"/>
    </source>
</evidence>
<dbReference type="VEuPathDB" id="FungiDB:ASPZODRAFT_131575"/>
<dbReference type="AlphaFoldDB" id="A0A1L9SL84"/>
<feature type="compositionally biased region" description="Acidic residues" evidence="2">
    <location>
        <begin position="59"/>
        <end position="92"/>
    </location>
</feature>
<dbReference type="Pfam" id="PF08265">
    <property type="entry name" value="YL1_C"/>
    <property type="match status" value="1"/>
</dbReference>
<sequence length="763" mass="82515">MEDKMTEDTVSSGVQSSTEDNVDPVETLVGGRAKRATAGKNMGALLDAEADDDLALLFEEVEDDNDFSMEEGGGDQEDDMGMDSSSSDEEDQGPNVQADDLEGERELEKQAKEDRKKRKATENLRLTALRKKVKIDPTAIPATAPQQPPRPKKKSERISWLPTVDDGPTRSSSRRQTMQNKELTHARLQASEKKRIRLIATMEEAAKRKAAHKPKQMTQAQRLAEAERVERVNSKTLNRWEEMERKKAAERKAKIEALQNRRLEGPVMTYWSGVATWVDGTLKRVGKADITPKADKDDASRKKKKGDNEEKGADGNTIAEQKPDAVSELQGDATATAPTVQGHESKPSETAAEVQPTEKAVEGNAAETAEMTAEKTAEKTEETAEKRTEETPEKTTEEAAEKAEKTEKTAEQNPQISQVPGETLPENGAVQQESSTTEQDEPFGEASQPAATSTSVNMTPKETTSPKEGQMPSEDKGAKEPLSQNEDPPRPLTESSAPPMTPTRTPSFSIIVPPPSRGPKHTEGDKMEMDEDKSAKDQGAIDAMDTTPDAGQEQPKLSDQPSAEGIEPVTGPVEDAVAGPAEKVENIQEPTPAPTDATAVVPVEPTAATTAETADVPAGPPAPPVIEKTGRNLTVLENFDDKTAQSKEFSIYFNAKKPPRLTKISSSLCVITSQPSRYKHTTTALPFANAHAYREIRRTAEQKYAWSTMLGCYVGPVGIAARGVPERFLDPTATGPEKAGNALPATVSATVSVPADAVEVDKS</sequence>
<feature type="domain" description="Vps72/YL1 C-terminal" evidence="3">
    <location>
        <begin position="667"/>
        <end position="696"/>
    </location>
</feature>
<dbReference type="SMART" id="SM00993">
    <property type="entry name" value="YL1_C"/>
    <property type="match status" value="1"/>
</dbReference>
<dbReference type="GO" id="GO:0005634">
    <property type="term" value="C:nucleus"/>
    <property type="evidence" value="ECO:0007669"/>
    <property type="project" value="TreeGrafter"/>
</dbReference>
<organism evidence="4 5">
    <name type="scientific">Penicilliopsis zonata CBS 506.65</name>
    <dbReference type="NCBI Taxonomy" id="1073090"/>
    <lineage>
        <taxon>Eukaryota</taxon>
        <taxon>Fungi</taxon>
        <taxon>Dikarya</taxon>
        <taxon>Ascomycota</taxon>
        <taxon>Pezizomycotina</taxon>
        <taxon>Eurotiomycetes</taxon>
        <taxon>Eurotiomycetidae</taxon>
        <taxon>Eurotiales</taxon>
        <taxon>Aspergillaceae</taxon>
        <taxon>Penicilliopsis</taxon>
    </lineage>
</organism>
<dbReference type="RefSeq" id="XP_022582465.1">
    <property type="nucleotide sequence ID" value="XM_022722792.1"/>
</dbReference>
<evidence type="ECO:0000259" key="3">
    <source>
        <dbReference type="SMART" id="SM00993"/>
    </source>
</evidence>
<gene>
    <name evidence="4" type="ORF">ASPZODRAFT_131575</name>
</gene>
<feature type="compositionally biased region" description="Polar residues" evidence="2">
    <location>
        <begin position="449"/>
        <end position="467"/>
    </location>
</feature>
<feature type="region of interest" description="Disordered" evidence="2">
    <location>
        <begin position="207"/>
        <end position="229"/>
    </location>
</feature>
<evidence type="ECO:0000256" key="1">
    <source>
        <dbReference type="ARBA" id="ARBA00006832"/>
    </source>
</evidence>
<feature type="compositionally biased region" description="Basic and acidic residues" evidence="2">
    <location>
        <begin position="372"/>
        <end position="410"/>
    </location>
</feature>